<name>A0A656KJ86_BLUGR</name>
<dbReference type="Proteomes" id="UP000053110">
    <property type="component" value="Unassembled WGS sequence"/>
</dbReference>
<comment type="subcellular location">
    <subcellularLocation>
        <location evidence="1">Nucleus</location>
    </subcellularLocation>
</comment>
<accession>A0A656KJ86</accession>
<evidence type="ECO:0000256" key="3">
    <source>
        <dbReference type="ARBA" id="ARBA00023125"/>
    </source>
</evidence>
<evidence type="ECO:0000256" key="2">
    <source>
        <dbReference type="ARBA" id="ARBA00023015"/>
    </source>
</evidence>
<gene>
    <name evidence="9" type="ORF">BGT96224_3351</name>
</gene>
<keyword evidence="4" id="KW-0804">Transcription</keyword>
<evidence type="ECO:0000313" key="10">
    <source>
        <dbReference type="Proteomes" id="UP000053110"/>
    </source>
</evidence>
<keyword evidence="3" id="KW-0238">DNA-binding</keyword>
<dbReference type="InterPro" id="IPR016656">
    <property type="entry name" value="TFIIE-bsu"/>
</dbReference>
<dbReference type="OrthoDB" id="5323195at2759"/>
<dbReference type="GO" id="GO:0006367">
    <property type="term" value="P:transcription initiation at RNA polymerase II promoter"/>
    <property type="evidence" value="ECO:0007669"/>
    <property type="project" value="InterPro"/>
</dbReference>
<dbReference type="AlphaFoldDB" id="A0A656KJ86"/>
<feature type="domain" description="TFIIE beta" evidence="8">
    <location>
        <begin position="65"/>
        <end position="150"/>
    </location>
</feature>
<sequence>MSSHLERLQSGFRSDVKSSASKVAVKRSAPQPPKATTTTSNTTKSENKDSKRKKEPANIVYSQPAATGYGTEAFTQVTYVIEFLKKKDERKTFQEILQYLSQVNTDELKKKLIAKILRQHDRVRWIPDPKLKAQSWDSGFFEHRPIIQVKNEIDLITYLQKKTTAQGVSVKDLKDGWPDCDVAIDKLEKEHRILVTRTKKDNHARMVWSNDPTLLYEIDPEFQVMWHKIELPSVDELVRKLLEAGQKPASEDPSKRVKLAPKPKEKKKRAPRSGGKTTNTHMAVWNLYDLPFPRLTLYAALAQGFLTPQALVTNQTFFSIECLRRRISATGWEVGVGAIMRYILTSWHTDLWV</sequence>
<dbReference type="PROSITE" id="PS51351">
    <property type="entry name" value="TFIIE_BETA_C"/>
    <property type="match status" value="1"/>
</dbReference>
<reference evidence="10" key="1">
    <citation type="journal article" date="2013" name="Nat. Genet.">
        <title>The wheat powdery mildew genome shows the unique evolution of an obligate biotroph.</title>
        <authorList>
            <person name="Wicker T."/>
            <person name="Oberhaensli S."/>
            <person name="Parlange F."/>
            <person name="Buchmann J.P."/>
            <person name="Shatalina M."/>
            <person name="Roffler S."/>
            <person name="Ben-David R."/>
            <person name="Dolezel J."/>
            <person name="Simkova H."/>
            <person name="Schulze-Lefert P."/>
            <person name="Spanu P.D."/>
            <person name="Bruggmann R."/>
            <person name="Amselem J."/>
            <person name="Quesneville H."/>
            <person name="Ver Loren van Themaat E."/>
            <person name="Paape T."/>
            <person name="Shimizu K.K."/>
            <person name="Keller B."/>
        </authorList>
    </citation>
    <scope>NUCLEOTIDE SEQUENCE [LARGE SCALE GENOMIC DNA]</scope>
    <source>
        <strain evidence="10">96224</strain>
    </source>
</reference>
<evidence type="ECO:0000256" key="5">
    <source>
        <dbReference type="ARBA" id="ARBA00023242"/>
    </source>
</evidence>
<feature type="compositionally biased region" description="Basic residues" evidence="7">
    <location>
        <begin position="256"/>
        <end position="271"/>
    </location>
</feature>
<dbReference type="Pfam" id="PF22254">
    <property type="entry name" value="TFA2_E-tether"/>
    <property type="match status" value="1"/>
</dbReference>
<dbReference type="GO" id="GO:0005673">
    <property type="term" value="C:transcription factor TFIIE complex"/>
    <property type="evidence" value="ECO:0007669"/>
    <property type="project" value="InterPro"/>
</dbReference>
<feature type="compositionally biased region" description="Low complexity" evidence="7">
    <location>
        <begin position="17"/>
        <end position="29"/>
    </location>
</feature>
<proteinExistence type="predicted"/>
<comment type="function">
    <text evidence="6">Recruits TFIIH to the initiation complex and stimulates the RNA polymerase II C-terminal domain kinase and DNA-dependent ATPase activities of TFIIH. Both TFIIH and TFIIE are required for promoter clearance by RNA polymerase.</text>
</comment>
<dbReference type="Pfam" id="PF02186">
    <property type="entry name" value="TFIIE_beta"/>
    <property type="match status" value="1"/>
</dbReference>
<evidence type="ECO:0000313" key="9">
    <source>
        <dbReference type="EMBL" id="EPQ62031.1"/>
    </source>
</evidence>
<feature type="region of interest" description="Disordered" evidence="7">
    <location>
        <begin position="1"/>
        <end position="59"/>
    </location>
</feature>
<evidence type="ECO:0000256" key="4">
    <source>
        <dbReference type="ARBA" id="ARBA00023163"/>
    </source>
</evidence>
<dbReference type="InterPro" id="IPR003166">
    <property type="entry name" value="TFIIE_bsu_DNA-bd"/>
</dbReference>
<keyword evidence="2" id="KW-0805">Transcription regulation</keyword>
<dbReference type="Pfam" id="PF18121">
    <property type="entry name" value="TFA2_Winged_2"/>
    <property type="match status" value="1"/>
</dbReference>
<dbReference type="GO" id="GO:0003677">
    <property type="term" value="F:DNA binding"/>
    <property type="evidence" value="ECO:0007669"/>
    <property type="project" value="UniProtKB-KW"/>
</dbReference>
<dbReference type="PANTHER" id="PTHR12716:SF8">
    <property type="entry name" value="TRANSCRIPTION INITIATION FACTOR IIE SUBUNIT BETA"/>
    <property type="match status" value="1"/>
</dbReference>
<dbReference type="PANTHER" id="PTHR12716">
    <property type="entry name" value="TRANSCRIPTION INITIATION FACTOR IIE, BETA SUBUNIT"/>
    <property type="match status" value="1"/>
</dbReference>
<feature type="region of interest" description="Disordered" evidence="7">
    <location>
        <begin position="245"/>
        <end position="278"/>
    </location>
</feature>
<dbReference type="InterPro" id="IPR054600">
    <property type="entry name" value="TFA2_E-tether"/>
</dbReference>
<evidence type="ECO:0000256" key="6">
    <source>
        <dbReference type="ARBA" id="ARBA00025581"/>
    </source>
</evidence>
<protein>
    <submittedName>
        <fullName evidence="9">TFIIE small subunit</fullName>
    </submittedName>
</protein>
<dbReference type="EMBL" id="KE375199">
    <property type="protein sequence ID" value="EPQ62031.1"/>
    <property type="molecule type" value="Genomic_DNA"/>
</dbReference>
<evidence type="ECO:0000259" key="8">
    <source>
        <dbReference type="PROSITE" id="PS51351"/>
    </source>
</evidence>
<evidence type="ECO:0000256" key="1">
    <source>
        <dbReference type="ARBA" id="ARBA00004123"/>
    </source>
</evidence>
<organism evidence="9 10">
    <name type="scientific">Blumeria graminis f. sp. tritici 96224</name>
    <dbReference type="NCBI Taxonomy" id="1268274"/>
    <lineage>
        <taxon>Eukaryota</taxon>
        <taxon>Fungi</taxon>
        <taxon>Dikarya</taxon>
        <taxon>Ascomycota</taxon>
        <taxon>Pezizomycotina</taxon>
        <taxon>Leotiomycetes</taxon>
        <taxon>Erysiphales</taxon>
        <taxon>Erysiphaceae</taxon>
        <taxon>Blumeria</taxon>
    </lineage>
</organism>
<dbReference type="InterPro" id="IPR040501">
    <property type="entry name" value="TFA2_Winged_2"/>
</dbReference>
<keyword evidence="5" id="KW-0539">Nucleus</keyword>
<dbReference type="GO" id="GO:0001097">
    <property type="term" value="F:TFIIH-class transcription factor complex binding"/>
    <property type="evidence" value="ECO:0007669"/>
    <property type="project" value="TreeGrafter"/>
</dbReference>
<evidence type="ECO:0000256" key="7">
    <source>
        <dbReference type="SAM" id="MobiDB-lite"/>
    </source>
</evidence>